<feature type="domain" description="AB hydrolase-1" evidence="3">
    <location>
        <begin position="49"/>
        <end position="293"/>
    </location>
</feature>
<keyword evidence="2" id="KW-0378">Hydrolase</keyword>
<dbReference type="STRING" id="436907.A7TS24"/>
<keyword evidence="5" id="KW-1185">Reference proteome</keyword>
<dbReference type="FunCoup" id="A7TS24">
    <property type="interactions" value="485"/>
</dbReference>
<dbReference type="GeneID" id="5542977"/>
<evidence type="ECO:0000259" key="3">
    <source>
        <dbReference type="Pfam" id="PF00561"/>
    </source>
</evidence>
<dbReference type="PANTHER" id="PTHR46118:SF4">
    <property type="entry name" value="PROTEIN ABHD11"/>
    <property type="match status" value="1"/>
</dbReference>
<dbReference type="Pfam" id="PF00561">
    <property type="entry name" value="Abhydrolase_1"/>
    <property type="match status" value="1"/>
</dbReference>
<organism evidence="5">
    <name type="scientific">Vanderwaltozyma polyspora (strain ATCC 22028 / DSM 70294 / BCRC 21397 / CBS 2163 / NBRC 10782 / NRRL Y-8283 / UCD 57-17)</name>
    <name type="common">Kluyveromyces polysporus</name>
    <dbReference type="NCBI Taxonomy" id="436907"/>
    <lineage>
        <taxon>Eukaryota</taxon>
        <taxon>Fungi</taxon>
        <taxon>Dikarya</taxon>
        <taxon>Ascomycota</taxon>
        <taxon>Saccharomycotina</taxon>
        <taxon>Saccharomycetes</taxon>
        <taxon>Saccharomycetales</taxon>
        <taxon>Saccharomycetaceae</taxon>
        <taxon>Vanderwaltozyma</taxon>
    </lineage>
</organism>
<evidence type="ECO:0000313" key="4">
    <source>
        <dbReference type="EMBL" id="EDO14943.1"/>
    </source>
</evidence>
<dbReference type="InterPro" id="IPR029058">
    <property type="entry name" value="AB_hydrolase_fold"/>
</dbReference>
<dbReference type="OMA" id="FLGMSDN"/>
<evidence type="ECO:0000256" key="2">
    <source>
        <dbReference type="ARBA" id="ARBA00022801"/>
    </source>
</evidence>
<dbReference type="eggNOG" id="KOG2382">
    <property type="taxonomic scope" value="Eukaryota"/>
</dbReference>
<dbReference type="PANTHER" id="PTHR46118">
    <property type="entry name" value="PROTEIN ABHD11"/>
    <property type="match status" value="1"/>
</dbReference>
<dbReference type="AlphaFoldDB" id="A7TS24"/>
<gene>
    <name evidence="4" type="ORF">Kpol_385p12</name>
</gene>
<name>A7TS24_VANPO</name>
<dbReference type="RefSeq" id="XP_001642801.1">
    <property type="nucleotide sequence ID" value="XM_001642751.1"/>
</dbReference>
<dbReference type="SUPFAM" id="SSF53474">
    <property type="entry name" value="alpha/beta-Hydrolases"/>
    <property type="match status" value="1"/>
</dbReference>
<comment type="similarity">
    <text evidence="1">Belongs to the AB hydrolase superfamily.</text>
</comment>
<dbReference type="HOGENOM" id="CLU_020336_53_0_1"/>
<dbReference type="Proteomes" id="UP000000267">
    <property type="component" value="Unassembled WGS sequence"/>
</dbReference>
<accession>A7TS24</accession>
<dbReference type="GO" id="GO:0004806">
    <property type="term" value="F:triacylglycerol lipase activity"/>
    <property type="evidence" value="ECO:0007669"/>
    <property type="project" value="EnsemblFungi"/>
</dbReference>
<dbReference type="GO" id="GO:0005739">
    <property type="term" value="C:mitochondrion"/>
    <property type="evidence" value="ECO:0007669"/>
    <property type="project" value="EnsemblFungi"/>
</dbReference>
<evidence type="ECO:0000256" key="1">
    <source>
        <dbReference type="ARBA" id="ARBA00008645"/>
    </source>
</evidence>
<dbReference type="KEGG" id="vpo:Kpol_385p12"/>
<reference evidence="4 5" key="1">
    <citation type="journal article" date="2007" name="Proc. Natl. Acad. Sci. U.S.A.">
        <title>Independent sorting-out of thousands of duplicated gene pairs in two yeast species descended from a whole-genome duplication.</title>
        <authorList>
            <person name="Scannell D.R."/>
            <person name="Frank A.C."/>
            <person name="Conant G.C."/>
            <person name="Byrne K.P."/>
            <person name="Woolfit M."/>
            <person name="Wolfe K.H."/>
        </authorList>
    </citation>
    <scope>NUCLEOTIDE SEQUENCE [LARGE SCALE GENOMIC DNA]</scope>
    <source>
        <strain evidence="5">ATCC 22028 / DSM 70294 / BCRC 21397 / CBS 2163 / NBRC 10782 / NRRL Y-8283 / UCD 57-17</strain>
    </source>
</reference>
<dbReference type="OrthoDB" id="8119704at2759"/>
<dbReference type="GO" id="GO:0006629">
    <property type="term" value="P:lipid metabolic process"/>
    <property type="evidence" value="ECO:0007669"/>
    <property type="project" value="EnsemblFungi"/>
</dbReference>
<dbReference type="EMBL" id="DS480495">
    <property type="protein sequence ID" value="EDO14943.1"/>
    <property type="molecule type" value="Genomic_DNA"/>
</dbReference>
<dbReference type="Gene3D" id="3.40.50.1820">
    <property type="entry name" value="alpha/beta hydrolase"/>
    <property type="match status" value="1"/>
</dbReference>
<dbReference type="InterPro" id="IPR000073">
    <property type="entry name" value="AB_hydrolase_1"/>
</dbReference>
<dbReference type="InParanoid" id="A7TS24"/>
<sequence length="310" mass="35605">MSVGICVNNITRCGFHTSRILRSHGIRNKSLDLAYKLIPYTLKDKNPGPILIMHGLFGNKMNNRYIGQKLHTRLKRDVYLLDLRNHGESPINEEHTYDLMSADVMNFLKQHGLKDSILIGHSMGAKVAMEATILEDRKHPKEDMVKMCVSIENAPVTTLPLGKFIKYIDVLNHIIYSSEEYGNKEITEKLAEIEDNLMVRQFLKSLIKRDPQTKKYKSKIPLEILKKAIISGKISEWTVLAQDRLCNVPILFIRGVNSGFIADEYIHGISQYFSQFEIRDINDAGHWVNAEKPEECIENIVEFVERHGEE</sequence>
<evidence type="ECO:0000313" key="5">
    <source>
        <dbReference type="Proteomes" id="UP000000267"/>
    </source>
</evidence>
<protein>
    <recommendedName>
        <fullName evidence="3">AB hydrolase-1 domain-containing protein</fullName>
    </recommendedName>
</protein>
<proteinExistence type="inferred from homology"/>
<dbReference type="PhylomeDB" id="A7TS24"/>